<accession>A0A6A5TIE3</accession>
<keyword evidence="4" id="KW-1185">Reference proteome</keyword>
<proteinExistence type="predicted"/>
<feature type="region of interest" description="Disordered" evidence="1">
    <location>
        <begin position="1"/>
        <end position="22"/>
    </location>
</feature>
<evidence type="ECO:0000256" key="1">
    <source>
        <dbReference type="SAM" id="MobiDB-lite"/>
    </source>
</evidence>
<protein>
    <submittedName>
        <fullName evidence="3">Uncharacterized protein</fullName>
    </submittedName>
</protein>
<keyword evidence="2" id="KW-0472">Membrane</keyword>
<gene>
    <name evidence="3" type="ORF">CC80DRAFT_299489</name>
</gene>
<evidence type="ECO:0000256" key="2">
    <source>
        <dbReference type="SAM" id="Phobius"/>
    </source>
</evidence>
<feature type="transmembrane region" description="Helical" evidence="2">
    <location>
        <begin position="31"/>
        <end position="52"/>
    </location>
</feature>
<reference evidence="3" key="1">
    <citation type="journal article" date="2020" name="Stud. Mycol.">
        <title>101 Dothideomycetes genomes: a test case for predicting lifestyles and emergence of pathogens.</title>
        <authorList>
            <person name="Haridas S."/>
            <person name="Albert R."/>
            <person name="Binder M."/>
            <person name="Bloem J."/>
            <person name="Labutti K."/>
            <person name="Salamov A."/>
            <person name="Andreopoulos B."/>
            <person name="Baker S."/>
            <person name="Barry K."/>
            <person name="Bills G."/>
            <person name="Bluhm B."/>
            <person name="Cannon C."/>
            <person name="Castanera R."/>
            <person name="Culley D."/>
            <person name="Daum C."/>
            <person name="Ezra D."/>
            <person name="Gonzalez J."/>
            <person name="Henrissat B."/>
            <person name="Kuo A."/>
            <person name="Liang C."/>
            <person name="Lipzen A."/>
            <person name="Lutzoni F."/>
            <person name="Magnuson J."/>
            <person name="Mondo S."/>
            <person name="Nolan M."/>
            <person name="Ohm R."/>
            <person name="Pangilinan J."/>
            <person name="Park H.-J."/>
            <person name="Ramirez L."/>
            <person name="Alfaro M."/>
            <person name="Sun H."/>
            <person name="Tritt A."/>
            <person name="Yoshinaga Y."/>
            <person name="Zwiers L.-H."/>
            <person name="Turgeon B."/>
            <person name="Goodwin S."/>
            <person name="Spatafora J."/>
            <person name="Crous P."/>
            <person name="Grigoriev I."/>
        </authorList>
    </citation>
    <scope>NUCLEOTIDE SEQUENCE</scope>
    <source>
        <strain evidence="3">CBS 675.92</strain>
    </source>
</reference>
<sequence>MAVFRSDASVCSKPCRNSSGSVSSTATLMPLPVASGFSSGMFLTLLFIRLFAEFLREERWLSTNGGRRLPAVAGGMWSAAEFLVLDRISVVAHDHLLLSGGEVVEVRALLVDDRGVVRSSVWGGVKWVLIKERRKRLALSRGAASFSNITELLVDCRLRRVGSGPTRTM</sequence>
<dbReference type="Proteomes" id="UP000800035">
    <property type="component" value="Unassembled WGS sequence"/>
</dbReference>
<keyword evidence="2" id="KW-1133">Transmembrane helix</keyword>
<dbReference type="AlphaFoldDB" id="A0A6A5TIE3"/>
<name>A0A6A5TIE3_9PLEO</name>
<dbReference type="EMBL" id="ML977051">
    <property type="protein sequence ID" value="KAF1948697.1"/>
    <property type="molecule type" value="Genomic_DNA"/>
</dbReference>
<organism evidence="3 4">
    <name type="scientific">Byssothecium circinans</name>
    <dbReference type="NCBI Taxonomy" id="147558"/>
    <lineage>
        <taxon>Eukaryota</taxon>
        <taxon>Fungi</taxon>
        <taxon>Dikarya</taxon>
        <taxon>Ascomycota</taxon>
        <taxon>Pezizomycotina</taxon>
        <taxon>Dothideomycetes</taxon>
        <taxon>Pleosporomycetidae</taxon>
        <taxon>Pleosporales</taxon>
        <taxon>Massarineae</taxon>
        <taxon>Massarinaceae</taxon>
        <taxon>Byssothecium</taxon>
    </lineage>
</organism>
<evidence type="ECO:0000313" key="4">
    <source>
        <dbReference type="Proteomes" id="UP000800035"/>
    </source>
</evidence>
<keyword evidence="2" id="KW-0812">Transmembrane</keyword>
<evidence type="ECO:0000313" key="3">
    <source>
        <dbReference type="EMBL" id="KAF1948697.1"/>
    </source>
</evidence>